<name>A0A2B7WN61_POLH7</name>
<dbReference type="InterPro" id="IPR011009">
    <property type="entry name" value="Kinase-like_dom_sf"/>
</dbReference>
<dbReference type="STRING" id="1447883.A0A2B7WN61"/>
<keyword evidence="4" id="KW-1185">Reference proteome</keyword>
<evidence type="ECO:0000256" key="1">
    <source>
        <dbReference type="SAM" id="MobiDB-lite"/>
    </source>
</evidence>
<accession>A0A2B7WN61</accession>
<proteinExistence type="predicted"/>
<reference evidence="3 4" key="1">
    <citation type="submission" date="2017-10" db="EMBL/GenBank/DDBJ databases">
        <title>Comparative genomics in systemic dimorphic fungi from Ajellomycetaceae.</title>
        <authorList>
            <person name="Munoz J.F."/>
            <person name="Mcewen J.G."/>
            <person name="Clay O.K."/>
            <person name="Cuomo C.A."/>
        </authorList>
    </citation>
    <scope>NUCLEOTIDE SEQUENCE [LARGE SCALE GENOMIC DNA]</scope>
    <source>
        <strain evidence="3 4">UAMH7299</strain>
    </source>
</reference>
<dbReference type="Proteomes" id="UP000224634">
    <property type="component" value="Unassembled WGS sequence"/>
</dbReference>
<sequence>MRIWEFDRLGGIASEQFDINKDGLQFVTTILGSLWMNEEELGFDPTITTEGGQRFVTIKRKGQTERLVIGKLMRRSPCIAGRATTCWKAYREEDPKTTFVIKDSWQHIELDEEGDMLREATEKEVVKMARHYHHETVVVRGQIDDIRSNVRGGLNVVEARNYRLPPSTSTVGTPRKGLSKRPANAKRLYSQIGSPLPPSKRSCSASLKKAGSDALPNRVHRRVILRDYGKPIYAASSRSALLAALEGCIEGHESLYKAGFLQRDISVDNLMINEDDENPSWPSFLIDLDLAIKVQRDSATGAKGKTGTRAFMAIGALLGEQHSFMHDLESFFWVLFWICIHFVQGKGMGPTEFDSWNYLGDNELARSKLGTIGSENIFLKTAGDNFTSYYQPLISLVNRLRRKVFPKNEQWEKPNPELYSSMREILREGRKDPEVLADG</sequence>
<dbReference type="Pfam" id="PF17667">
    <property type="entry name" value="Pkinase_fungal"/>
    <property type="match status" value="1"/>
</dbReference>
<gene>
    <name evidence="3" type="ORF">AJ80_09573</name>
</gene>
<dbReference type="InterPro" id="IPR040976">
    <property type="entry name" value="Pkinase_fungal"/>
</dbReference>
<dbReference type="PANTHER" id="PTHR38248">
    <property type="entry name" value="FUNK1 6"/>
    <property type="match status" value="1"/>
</dbReference>
<dbReference type="AlphaFoldDB" id="A0A2B7WN61"/>
<feature type="domain" description="Fungal-type protein kinase" evidence="2">
    <location>
        <begin position="1"/>
        <end position="339"/>
    </location>
</feature>
<dbReference type="PANTHER" id="PTHR38248:SF2">
    <property type="entry name" value="FUNK1 11"/>
    <property type="match status" value="1"/>
</dbReference>
<protein>
    <recommendedName>
        <fullName evidence="2">Fungal-type protein kinase domain-containing protein</fullName>
    </recommendedName>
</protein>
<dbReference type="OrthoDB" id="4173870at2759"/>
<dbReference type="SUPFAM" id="SSF56112">
    <property type="entry name" value="Protein kinase-like (PK-like)"/>
    <property type="match status" value="1"/>
</dbReference>
<evidence type="ECO:0000313" key="4">
    <source>
        <dbReference type="Proteomes" id="UP000224634"/>
    </source>
</evidence>
<organism evidence="3 4">
    <name type="scientific">Polytolypa hystricis (strain UAMH7299)</name>
    <dbReference type="NCBI Taxonomy" id="1447883"/>
    <lineage>
        <taxon>Eukaryota</taxon>
        <taxon>Fungi</taxon>
        <taxon>Dikarya</taxon>
        <taxon>Ascomycota</taxon>
        <taxon>Pezizomycotina</taxon>
        <taxon>Eurotiomycetes</taxon>
        <taxon>Eurotiomycetidae</taxon>
        <taxon>Onygenales</taxon>
        <taxon>Onygenales incertae sedis</taxon>
        <taxon>Polytolypa</taxon>
    </lineage>
</organism>
<evidence type="ECO:0000259" key="2">
    <source>
        <dbReference type="Pfam" id="PF17667"/>
    </source>
</evidence>
<feature type="region of interest" description="Disordered" evidence="1">
    <location>
        <begin position="165"/>
        <end position="184"/>
    </location>
</feature>
<comment type="caution">
    <text evidence="3">The sequence shown here is derived from an EMBL/GenBank/DDBJ whole genome shotgun (WGS) entry which is preliminary data.</text>
</comment>
<dbReference type="Gene3D" id="1.10.510.10">
    <property type="entry name" value="Transferase(Phosphotransferase) domain 1"/>
    <property type="match status" value="1"/>
</dbReference>
<dbReference type="EMBL" id="PDNA01000300">
    <property type="protein sequence ID" value="PGG98195.1"/>
    <property type="molecule type" value="Genomic_DNA"/>
</dbReference>
<evidence type="ECO:0000313" key="3">
    <source>
        <dbReference type="EMBL" id="PGG98195.1"/>
    </source>
</evidence>